<dbReference type="EMBL" id="BOPG01000006">
    <property type="protein sequence ID" value="GIJ53311.1"/>
    <property type="molecule type" value="Genomic_DNA"/>
</dbReference>
<dbReference type="InterPro" id="IPR002182">
    <property type="entry name" value="NB-ARC"/>
</dbReference>
<evidence type="ECO:0000259" key="3">
    <source>
        <dbReference type="Pfam" id="PF19956"/>
    </source>
</evidence>
<dbReference type="SUPFAM" id="SSF48452">
    <property type="entry name" value="TPR-like"/>
    <property type="match status" value="2"/>
</dbReference>
<feature type="domain" description="NB-ARC" evidence="1">
    <location>
        <begin position="243"/>
        <end position="401"/>
    </location>
</feature>
<dbReference type="Pfam" id="PF19916">
    <property type="entry name" value="VMAP-M0"/>
    <property type="match status" value="1"/>
</dbReference>
<reference evidence="4" key="1">
    <citation type="submission" date="2021-01" db="EMBL/GenBank/DDBJ databases">
        <title>Whole genome shotgun sequence of Virgisporangium aurantiacum NBRC 16421.</title>
        <authorList>
            <person name="Komaki H."/>
            <person name="Tamura T."/>
        </authorList>
    </citation>
    <scope>NUCLEOTIDE SEQUENCE</scope>
    <source>
        <strain evidence="4">NBRC 16421</strain>
    </source>
</reference>
<dbReference type="RefSeq" id="WP_203987354.1">
    <property type="nucleotide sequence ID" value="NZ_BOPG01000006.1"/>
</dbReference>
<accession>A0A8J3YX95</accession>
<dbReference type="Pfam" id="PF13374">
    <property type="entry name" value="TPR_10"/>
    <property type="match status" value="1"/>
</dbReference>
<evidence type="ECO:0000259" key="1">
    <source>
        <dbReference type="Pfam" id="PF00931"/>
    </source>
</evidence>
<evidence type="ECO:0000313" key="4">
    <source>
        <dbReference type="EMBL" id="GIJ53311.1"/>
    </source>
</evidence>
<name>A0A8J3YX95_9ACTN</name>
<gene>
    <name evidence="4" type="ORF">Vau01_008270</name>
</gene>
<dbReference type="NCBIfam" id="NF040586">
    <property type="entry name" value="FxSxx_TPR"/>
    <property type="match status" value="1"/>
</dbReference>
<proteinExistence type="predicted"/>
<feature type="domain" description="vWA-MoxR associated protein middle region 0" evidence="2">
    <location>
        <begin position="104"/>
        <end position="201"/>
    </location>
</feature>
<dbReference type="PANTHER" id="PTHR46082">
    <property type="entry name" value="ATP/GTP-BINDING PROTEIN-RELATED"/>
    <property type="match status" value="1"/>
</dbReference>
<dbReference type="InterPro" id="IPR053137">
    <property type="entry name" value="NLR-like"/>
</dbReference>
<dbReference type="AlphaFoldDB" id="A0A8J3YX95"/>
<dbReference type="InterPro" id="IPR011990">
    <property type="entry name" value="TPR-like_helical_dom_sf"/>
</dbReference>
<protein>
    <submittedName>
        <fullName evidence="4">Cytochrome c</fullName>
    </submittedName>
</protein>
<keyword evidence="5" id="KW-1185">Reference proteome</keyword>
<dbReference type="SUPFAM" id="SSF52540">
    <property type="entry name" value="P-loop containing nucleoside triphosphate hydrolases"/>
    <property type="match status" value="1"/>
</dbReference>
<evidence type="ECO:0000313" key="5">
    <source>
        <dbReference type="Proteomes" id="UP000612585"/>
    </source>
</evidence>
<dbReference type="Pfam" id="PF00931">
    <property type="entry name" value="NB-ARC"/>
    <property type="match status" value="1"/>
</dbReference>
<dbReference type="Pfam" id="PF13424">
    <property type="entry name" value="TPR_12"/>
    <property type="match status" value="2"/>
</dbReference>
<dbReference type="Gene3D" id="3.40.50.300">
    <property type="entry name" value="P-loop containing nucleotide triphosphate hydrolases"/>
    <property type="match status" value="1"/>
</dbReference>
<sequence>MSESPVGRGRLESLAEALARAPGIADQGSRDALVVEVRTALRRPFDPARSPDVRIDLVNIVDASARASGGLRTLARILRQRHPGSASARFSEYAVDVVGPAHLSPPDREALRAAIATLPIELLFEAATGLPGARELDSVSVWLDRAAAIRQMERLALPEDGVPQVVSFANRLAARVDDDTAERLRGWISTVAGGLGVDPATLATVRTAAAPAEPPPGAAPAVEAPDLIWSGVPIRNRNFTGREELLDRLAVALRSDEPAAVLPQALHGLGGVGKTQLVTEYVYQNVDKYDVVWWIAAEETSAVLTSLNELAGRLHLPVSDNRQKTAGLVFAELARTDLAWLLVYDNAVAPEELRGLLPPQRGHVVITTRDRRWETVGKPIEVDVFKRDESVRLLRNRARDGNLRIEPGEAEELAEKLGDLPLALEQAAAWCLATAMPIREYIDLLDEHVEDLMNEGKPSEYPRTVVAFVSFALERLRTSPDDNDKAAAQLLGLFAFLGGEPVQQSLLRKGRNADLPDPLRRKLGQSIAIDQIVGKLSDLGLAKVDPSRRVQVHRLVQLVIRDAYPEAERAEIQRQVQDLLATANPGDPDEVSEHDLQRELGAHLKPADMINAGDVDARGVVLDHARYLWIAGDYEGSRKLAVRAASAWTGDTSDPRFGPDGEMTLLARAQVANALRTLGRSREASAETRDIYDRFQNSPLLGPRNPLTLVTGNQIGADLRIAGRYRDAYDFDLRSVDLHRSIFRPGNTYTLRAEANLAVDHRMLGQFASALELDESIAHTWEDAGGGDDERKLSAYMNMARDYYGMGSYQAGLGLITRWRTRLQQLVGPDHPRVLLAGRTYAITLRKAGHLVEAADVMRENHQRVHLKFGPVHEFSVAATMSYANVLREAGELDEALARIEDAVRIYREYFDADGPHPLTLVAQVNEAIIRRARGEFEVAHDLGRRNHRGLVDVLGENHPYTICAGTSLASDLALAGDPAAALDLSRQMYELSQDAYGSGDHPYVLMRAANLSYDLAAMGFDEEATPYYERSVEGLRRALGVDHPEFEAVLAKRRMEGDIEPPPT</sequence>
<organism evidence="4 5">
    <name type="scientific">Virgisporangium aurantiacum</name>
    <dbReference type="NCBI Taxonomy" id="175570"/>
    <lineage>
        <taxon>Bacteria</taxon>
        <taxon>Bacillati</taxon>
        <taxon>Actinomycetota</taxon>
        <taxon>Actinomycetes</taxon>
        <taxon>Micromonosporales</taxon>
        <taxon>Micromonosporaceae</taxon>
        <taxon>Virgisporangium</taxon>
    </lineage>
</organism>
<dbReference type="Gene3D" id="1.25.40.10">
    <property type="entry name" value="Tetratricopeptide repeat domain"/>
    <property type="match status" value="2"/>
</dbReference>
<dbReference type="InterPro" id="IPR045555">
    <property type="entry name" value="VMAP-M0"/>
</dbReference>
<evidence type="ECO:0000259" key="2">
    <source>
        <dbReference type="Pfam" id="PF19916"/>
    </source>
</evidence>
<dbReference type="Pfam" id="PF19956">
    <property type="entry name" value="EAD2"/>
    <property type="match status" value="1"/>
</dbReference>
<dbReference type="InterPro" id="IPR027417">
    <property type="entry name" value="P-loop_NTPase"/>
</dbReference>
<dbReference type="GO" id="GO:0043531">
    <property type="term" value="F:ADP binding"/>
    <property type="evidence" value="ECO:0007669"/>
    <property type="project" value="InterPro"/>
</dbReference>
<dbReference type="PANTHER" id="PTHR46082:SF6">
    <property type="entry name" value="AAA+ ATPASE DOMAIN-CONTAINING PROTEIN-RELATED"/>
    <property type="match status" value="1"/>
</dbReference>
<dbReference type="Proteomes" id="UP000612585">
    <property type="component" value="Unassembled WGS sequence"/>
</dbReference>
<feature type="domain" description="Effector-associated" evidence="3">
    <location>
        <begin position="16"/>
        <end position="89"/>
    </location>
</feature>
<comment type="caution">
    <text evidence="4">The sequence shown here is derived from an EMBL/GenBank/DDBJ whole genome shotgun (WGS) entry which is preliminary data.</text>
</comment>
<dbReference type="InterPro" id="IPR045431">
    <property type="entry name" value="EAD2"/>
</dbReference>